<sequence>MVKVKFCGLKRPCDIAWANELHPDYAGFVFAGTKRRVSDETAAALRRELDPSIPAVGVFVDDELPHMASLVKKGVIQLIQLHGQEEDALVQQLQTELGVPVIKAFSIANQDDIKRALESRADYILLDQGKGGTGKAFDWSLLKEIDRPYFLAGGLTPQNAAQAAKLRPYALDVSSGIETDGVKDRDKMTLFMTTLGVYRR</sequence>
<dbReference type="PANTHER" id="PTHR42894:SF1">
    <property type="entry name" value="N-(5'-PHOSPHORIBOSYL)ANTHRANILATE ISOMERASE"/>
    <property type="match status" value="1"/>
</dbReference>
<organism evidence="11 12">
    <name type="scientific">Megasphaera massiliensis</name>
    <dbReference type="NCBI Taxonomy" id="1232428"/>
    <lineage>
        <taxon>Bacteria</taxon>
        <taxon>Bacillati</taxon>
        <taxon>Bacillota</taxon>
        <taxon>Negativicutes</taxon>
        <taxon>Veillonellales</taxon>
        <taxon>Veillonellaceae</taxon>
        <taxon>Megasphaera</taxon>
    </lineage>
</organism>
<dbReference type="PANTHER" id="PTHR42894">
    <property type="entry name" value="N-(5'-PHOSPHORIBOSYL)ANTHRANILATE ISOMERASE"/>
    <property type="match status" value="1"/>
</dbReference>
<protein>
    <recommendedName>
        <fullName evidence="4 9">N-(5'-phosphoribosyl)anthranilate isomerase</fullName>
        <shortName evidence="9">PRAI</shortName>
        <ecNumber evidence="3 9">5.3.1.24</ecNumber>
    </recommendedName>
</protein>
<keyword evidence="8 9" id="KW-0413">Isomerase</keyword>
<dbReference type="InterPro" id="IPR001240">
    <property type="entry name" value="PRAI_dom"/>
</dbReference>
<dbReference type="Gene3D" id="3.20.20.70">
    <property type="entry name" value="Aldolase class I"/>
    <property type="match status" value="1"/>
</dbReference>
<dbReference type="Pfam" id="PF00697">
    <property type="entry name" value="PRAI"/>
    <property type="match status" value="1"/>
</dbReference>
<proteinExistence type="inferred from homology"/>
<comment type="pathway">
    <text evidence="2 9">Amino-acid biosynthesis; L-tryptophan biosynthesis; L-tryptophan from chorismate: step 3/5.</text>
</comment>
<keyword evidence="5 9" id="KW-0028">Amino-acid biosynthesis</keyword>
<evidence type="ECO:0000256" key="6">
    <source>
        <dbReference type="ARBA" id="ARBA00022822"/>
    </source>
</evidence>
<comment type="similarity">
    <text evidence="9">Belongs to the TrpF family.</text>
</comment>
<reference evidence="11 12" key="1">
    <citation type="submission" date="2022-06" db="EMBL/GenBank/DDBJ databases">
        <title>Isolation of gut microbiota from human fecal samples.</title>
        <authorList>
            <person name="Pamer E.G."/>
            <person name="Barat B."/>
            <person name="Waligurski E."/>
            <person name="Medina S."/>
            <person name="Paddock L."/>
            <person name="Mostad J."/>
        </authorList>
    </citation>
    <scope>NUCLEOTIDE SEQUENCE [LARGE SCALE GENOMIC DNA]</scope>
    <source>
        <strain evidence="11 12">DFI.1.1</strain>
    </source>
</reference>
<feature type="domain" description="N-(5'phosphoribosyl) anthranilate isomerase (PRAI)" evidence="10">
    <location>
        <begin position="5"/>
        <end position="192"/>
    </location>
</feature>
<accession>A0ABT1ST94</accession>
<evidence type="ECO:0000256" key="8">
    <source>
        <dbReference type="ARBA" id="ARBA00023235"/>
    </source>
</evidence>
<dbReference type="InterPro" id="IPR013785">
    <property type="entry name" value="Aldolase_TIM"/>
</dbReference>
<keyword evidence="12" id="KW-1185">Reference proteome</keyword>
<dbReference type="SUPFAM" id="SSF51366">
    <property type="entry name" value="Ribulose-phoshate binding barrel"/>
    <property type="match status" value="1"/>
</dbReference>
<dbReference type="CDD" id="cd00405">
    <property type="entry name" value="PRAI"/>
    <property type="match status" value="1"/>
</dbReference>
<dbReference type="GO" id="GO:0016853">
    <property type="term" value="F:isomerase activity"/>
    <property type="evidence" value="ECO:0007669"/>
    <property type="project" value="UniProtKB-KW"/>
</dbReference>
<comment type="caution">
    <text evidence="11">The sequence shown here is derived from an EMBL/GenBank/DDBJ whole genome shotgun (WGS) entry which is preliminary data.</text>
</comment>
<dbReference type="InterPro" id="IPR044643">
    <property type="entry name" value="TrpF_fam"/>
</dbReference>
<name>A0ABT1ST94_9FIRM</name>
<evidence type="ECO:0000256" key="5">
    <source>
        <dbReference type="ARBA" id="ARBA00022605"/>
    </source>
</evidence>
<dbReference type="EMBL" id="JANGEW010000016">
    <property type="protein sequence ID" value="MCQ5343102.1"/>
    <property type="molecule type" value="Genomic_DNA"/>
</dbReference>
<evidence type="ECO:0000256" key="1">
    <source>
        <dbReference type="ARBA" id="ARBA00001164"/>
    </source>
</evidence>
<keyword evidence="6 9" id="KW-0822">Tryptophan biosynthesis</keyword>
<evidence type="ECO:0000256" key="2">
    <source>
        <dbReference type="ARBA" id="ARBA00004664"/>
    </source>
</evidence>
<dbReference type="InterPro" id="IPR011060">
    <property type="entry name" value="RibuloseP-bd_barrel"/>
</dbReference>
<gene>
    <name evidence="9" type="primary">trpF</name>
    <name evidence="11" type="ORF">NE675_08745</name>
</gene>
<comment type="catalytic activity">
    <reaction evidence="1 9">
        <text>N-(5-phospho-beta-D-ribosyl)anthranilate = 1-(2-carboxyphenylamino)-1-deoxy-D-ribulose 5-phosphate</text>
        <dbReference type="Rhea" id="RHEA:21540"/>
        <dbReference type="ChEBI" id="CHEBI:18277"/>
        <dbReference type="ChEBI" id="CHEBI:58613"/>
        <dbReference type="EC" id="5.3.1.24"/>
    </reaction>
</comment>
<dbReference type="EC" id="5.3.1.24" evidence="3 9"/>
<evidence type="ECO:0000256" key="7">
    <source>
        <dbReference type="ARBA" id="ARBA00023141"/>
    </source>
</evidence>
<evidence type="ECO:0000256" key="3">
    <source>
        <dbReference type="ARBA" id="ARBA00012572"/>
    </source>
</evidence>
<dbReference type="Proteomes" id="UP001206692">
    <property type="component" value="Unassembled WGS sequence"/>
</dbReference>
<evidence type="ECO:0000256" key="4">
    <source>
        <dbReference type="ARBA" id="ARBA00022272"/>
    </source>
</evidence>
<dbReference type="RefSeq" id="WP_062413096.1">
    <property type="nucleotide sequence ID" value="NZ_JAJCIO010000013.1"/>
</dbReference>
<keyword evidence="7 9" id="KW-0057">Aromatic amino acid biosynthesis</keyword>
<dbReference type="HAMAP" id="MF_00135">
    <property type="entry name" value="PRAI"/>
    <property type="match status" value="1"/>
</dbReference>
<evidence type="ECO:0000313" key="12">
    <source>
        <dbReference type="Proteomes" id="UP001206692"/>
    </source>
</evidence>
<evidence type="ECO:0000313" key="11">
    <source>
        <dbReference type="EMBL" id="MCQ5343102.1"/>
    </source>
</evidence>
<evidence type="ECO:0000256" key="9">
    <source>
        <dbReference type="HAMAP-Rule" id="MF_00135"/>
    </source>
</evidence>
<evidence type="ECO:0000259" key="10">
    <source>
        <dbReference type="Pfam" id="PF00697"/>
    </source>
</evidence>